<dbReference type="SUPFAM" id="SSF50685">
    <property type="entry name" value="Barwin-like endoglucanases"/>
    <property type="match status" value="1"/>
</dbReference>
<keyword evidence="1 3" id="KW-0456">Lyase</keyword>
<dbReference type="InterPro" id="IPR034718">
    <property type="entry name" value="RlpA"/>
</dbReference>
<dbReference type="AlphaFoldDB" id="A0A844ZEY3"/>
<dbReference type="NCBIfam" id="TIGR00413">
    <property type="entry name" value="rlpA"/>
    <property type="match status" value="1"/>
</dbReference>
<reference evidence="6 7" key="1">
    <citation type="submission" date="2019-12" db="EMBL/GenBank/DDBJ databases">
        <title>Genomic-based taxomic classification of the family Erythrobacteraceae.</title>
        <authorList>
            <person name="Xu L."/>
        </authorList>
    </citation>
    <scope>NUCLEOTIDE SEQUENCE [LARGE SCALE GENOMIC DNA]</scope>
    <source>
        <strain evidence="6 7">MCCC 1A09962</strain>
    </source>
</reference>
<feature type="signal peptide" evidence="3">
    <location>
        <begin position="1"/>
        <end position="30"/>
    </location>
</feature>
<evidence type="ECO:0000256" key="4">
    <source>
        <dbReference type="RuleBase" id="RU003495"/>
    </source>
</evidence>
<evidence type="ECO:0000256" key="2">
    <source>
        <dbReference type="ARBA" id="ARBA00023316"/>
    </source>
</evidence>
<organism evidence="6 7">
    <name type="scientific">Parapontixanthobacter aurantiacus</name>
    <dbReference type="NCBI Taxonomy" id="1463599"/>
    <lineage>
        <taxon>Bacteria</taxon>
        <taxon>Pseudomonadati</taxon>
        <taxon>Pseudomonadota</taxon>
        <taxon>Alphaproteobacteria</taxon>
        <taxon>Sphingomonadales</taxon>
        <taxon>Erythrobacteraceae</taxon>
        <taxon>Parapontixanthobacter</taxon>
    </lineage>
</organism>
<evidence type="ECO:0000256" key="1">
    <source>
        <dbReference type="ARBA" id="ARBA00023239"/>
    </source>
</evidence>
<evidence type="ECO:0000259" key="5">
    <source>
        <dbReference type="Pfam" id="PF03330"/>
    </source>
</evidence>
<dbReference type="GO" id="GO:0008932">
    <property type="term" value="F:lytic endotransglycosylase activity"/>
    <property type="evidence" value="ECO:0007669"/>
    <property type="project" value="UniProtKB-UniRule"/>
</dbReference>
<comment type="function">
    <text evidence="3">Lytic transglycosylase with a strong preference for naked glycan strands that lack stem peptides.</text>
</comment>
<feature type="chain" id="PRO_5033181188" description="Endolytic peptidoglycan transglycosylase RlpA" evidence="3">
    <location>
        <begin position="31"/>
        <end position="172"/>
    </location>
</feature>
<dbReference type="Pfam" id="PF03330">
    <property type="entry name" value="DPBB_1"/>
    <property type="match status" value="1"/>
</dbReference>
<name>A0A844ZEY3_9SPHN</name>
<dbReference type="Gene3D" id="2.40.40.10">
    <property type="entry name" value="RlpA-like domain"/>
    <property type="match status" value="1"/>
</dbReference>
<dbReference type="PANTHER" id="PTHR34183:SF8">
    <property type="entry name" value="ENDOLYTIC PEPTIDOGLYCAN TRANSGLYCOSYLASE RLPA-RELATED"/>
    <property type="match status" value="1"/>
</dbReference>
<evidence type="ECO:0000313" key="7">
    <source>
        <dbReference type="Proteomes" id="UP000433104"/>
    </source>
</evidence>
<comment type="caution">
    <text evidence="6">The sequence shown here is derived from an EMBL/GenBank/DDBJ whole genome shotgun (WGS) entry which is preliminary data.</text>
</comment>
<dbReference type="InterPro" id="IPR012997">
    <property type="entry name" value="RplA"/>
</dbReference>
<dbReference type="EMBL" id="WTYW01000001">
    <property type="protein sequence ID" value="MXO85557.1"/>
    <property type="molecule type" value="Genomic_DNA"/>
</dbReference>
<dbReference type="EC" id="4.2.2.-" evidence="3"/>
<dbReference type="RefSeq" id="WP_160681952.1">
    <property type="nucleotide sequence ID" value="NZ_WTYW01000001.1"/>
</dbReference>
<dbReference type="CDD" id="cd22268">
    <property type="entry name" value="DPBB_RlpA-like"/>
    <property type="match status" value="1"/>
</dbReference>
<feature type="domain" description="RlpA-like protein double-psi beta-barrel" evidence="5">
    <location>
        <begin position="80"/>
        <end position="167"/>
    </location>
</feature>
<protein>
    <recommendedName>
        <fullName evidence="3">Endolytic peptidoglycan transglycosylase RlpA</fullName>
        <ecNumber evidence="3">4.2.2.-</ecNumber>
    </recommendedName>
</protein>
<dbReference type="GO" id="GO:0071555">
    <property type="term" value="P:cell wall organization"/>
    <property type="evidence" value="ECO:0007669"/>
    <property type="project" value="UniProtKB-KW"/>
</dbReference>
<evidence type="ECO:0000256" key="3">
    <source>
        <dbReference type="HAMAP-Rule" id="MF_02071"/>
    </source>
</evidence>
<gene>
    <name evidence="3" type="primary">rlpA</name>
    <name evidence="6" type="ORF">GRI38_05890</name>
</gene>
<dbReference type="Proteomes" id="UP000433104">
    <property type="component" value="Unassembled WGS sequence"/>
</dbReference>
<dbReference type="HAMAP" id="MF_02071">
    <property type="entry name" value="RlpA"/>
    <property type="match status" value="1"/>
</dbReference>
<sequence precursor="true">MDGIKTTIAQRGLRLFALAAFAATPAAAQAPEPAADPFAQHFGAFDDLPDAPDPASNLSSKAVDLDSFEPPVEEDSIFDTGRASFYGKRFAGRPTASGERFDPTQLTAAHRTLPFGTKVRVTNADTGKSVVVRINDRGPFAKSRVIDVSRAAAEQLGMVRSGHAAVELALLD</sequence>
<dbReference type="InterPro" id="IPR009009">
    <property type="entry name" value="RlpA-like_DPBB"/>
</dbReference>
<accession>A0A844ZEY3</accession>
<dbReference type="OrthoDB" id="9779128at2"/>
<keyword evidence="3" id="KW-0732">Signal</keyword>
<evidence type="ECO:0000313" key="6">
    <source>
        <dbReference type="EMBL" id="MXO85557.1"/>
    </source>
</evidence>
<keyword evidence="7" id="KW-1185">Reference proteome</keyword>
<keyword evidence="2 3" id="KW-0961">Cell wall biogenesis/degradation</keyword>
<dbReference type="InterPro" id="IPR036908">
    <property type="entry name" value="RlpA-like_sf"/>
</dbReference>
<dbReference type="GO" id="GO:0000270">
    <property type="term" value="P:peptidoglycan metabolic process"/>
    <property type="evidence" value="ECO:0007669"/>
    <property type="project" value="UniProtKB-UniRule"/>
</dbReference>
<proteinExistence type="inferred from homology"/>
<comment type="similarity">
    <text evidence="3 4">Belongs to the RlpA family.</text>
</comment>
<dbReference type="PANTHER" id="PTHR34183">
    <property type="entry name" value="ENDOLYTIC PEPTIDOGLYCAN TRANSGLYCOSYLASE RLPA"/>
    <property type="match status" value="1"/>
</dbReference>